<keyword evidence="6" id="KW-1185">Reference proteome</keyword>
<feature type="region of interest" description="Disordered" evidence="3">
    <location>
        <begin position="108"/>
        <end position="286"/>
    </location>
</feature>
<feature type="compositionally biased region" description="Polar residues" evidence="3">
    <location>
        <begin position="455"/>
        <end position="473"/>
    </location>
</feature>
<dbReference type="PROSITE" id="PS00028">
    <property type="entry name" value="ZINC_FINGER_C2H2_1"/>
    <property type="match status" value="1"/>
</dbReference>
<dbReference type="VEuPathDB" id="FungiDB:P170DRAFT_63494"/>
<keyword evidence="1" id="KW-0156">Chromatin regulator</keyword>
<protein>
    <recommendedName>
        <fullName evidence="4">C2H2-type domain-containing protein</fullName>
    </recommendedName>
</protein>
<accession>A0A2I2FT92</accession>
<gene>
    <name evidence="5" type="ORF">P170DRAFT_63494</name>
</gene>
<dbReference type="EMBL" id="MSFO01000010">
    <property type="protein sequence ID" value="PLB43849.1"/>
    <property type="molecule type" value="Genomic_DNA"/>
</dbReference>
<organism evidence="5 6">
    <name type="scientific">Aspergillus steynii IBT 23096</name>
    <dbReference type="NCBI Taxonomy" id="1392250"/>
    <lineage>
        <taxon>Eukaryota</taxon>
        <taxon>Fungi</taxon>
        <taxon>Dikarya</taxon>
        <taxon>Ascomycota</taxon>
        <taxon>Pezizomycotina</taxon>
        <taxon>Eurotiomycetes</taxon>
        <taxon>Eurotiomycetidae</taxon>
        <taxon>Eurotiales</taxon>
        <taxon>Aspergillaceae</taxon>
        <taxon>Aspergillus</taxon>
        <taxon>Aspergillus subgen. Circumdati</taxon>
    </lineage>
</organism>
<keyword evidence="2" id="KW-0862">Zinc</keyword>
<name>A0A2I2FT92_9EURO</name>
<dbReference type="STRING" id="1392250.A0A2I2FT92"/>
<evidence type="ECO:0000313" key="6">
    <source>
        <dbReference type="Proteomes" id="UP000234275"/>
    </source>
</evidence>
<dbReference type="AlphaFoldDB" id="A0A2I2FT92"/>
<dbReference type="GeneID" id="36563015"/>
<feature type="region of interest" description="Disordered" evidence="3">
    <location>
        <begin position="454"/>
        <end position="473"/>
    </location>
</feature>
<feature type="compositionally biased region" description="Polar residues" evidence="3">
    <location>
        <begin position="122"/>
        <end position="154"/>
    </location>
</feature>
<evidence type="ECO:0000259" key="4">
    <source>
        <dbReference type="PROSITE" id="PS50157"/>
    </source>
</evidence>
<dbReference type="PANTHER" id="PTHR46462">
    <property type="entry name" value="UPSET, ISOFORM A"/>
    <property type="match status" value="1"/>
</dbReference>
<dbReference type="GO" id="GO:0016592">
    <property type="term" value="C:mediator complex"/>
    <property type="evidence" value="ECO:0007669"/>
    <property type="project" value="InterPro"/>
</dbReference>
<feature type="compositionally biased region" description="Low complexity" evidence="3">
    <location>
        <begin position="188"/>
        <end position="201"/>
    </location>
</feature>
<comment type="caution">
    <text evidence="5">The sequence shown here is derived from an EMBL/GenBank/DDBJ whole genome shotgun (WGS) entry which is preliminary data.</text>
</comment>
<feature type="compositionally biased region" description="Basic and acidic residues" evidence="3">
    <location>
        <begin position="780"/>
        <end position="798"/>
    </location>
</feature>
<reference evidence="5 6" key="1">
    <citation type="submission" date="2016-12" db="EMBL/GenBank/DDBJ databases">
        <title>The genomes of Aspergillus section Nigri reveals drivers in fungal speciation.</title>
        <authorList>
            <consortium name="DOE Joint Genome Institute"/>
            <person name="Vesth T.C."/>
            <person name="Nybo J."/>
            <person name="Theobald S."/>
            <person name="Brandl J."/>
            <person name="Frisvad J.C."/>
            <person name="Nielsen K.F."/>
            <person name="Lyhne E.K."/>
            <person name="Kogle M.E."/>
            <person name="Kuo A."/>
            <person name="Riley R."/>
            <person name="Clum A."/>
            <person name="Nolan M."/>
            <person name="Lipzen A."/>
            <person name="Salamov A."/>
            <person name="Henrissat B."/>
            <person name="Wiebenga A."/>
            <person name="De Vries R.P."/>
            <person name="Grigoriev I.V."/>
            <person name="Mortensen U.H."/>
            <person name="Andersen M.R."/>
            <person name="Baker S.E."/>
        </authorList>
    </citation>
    <scope>NUCLEOTIDE SEQUENCE [LARGE SCALE GENOMIC DNA]</scope>
    <source>
        <strain evidence="5 6">IBT 23096</strain>
    </source>
</reference>
<dbReference type="RefSeq" id="XP_024699151.1">
    <property type="nucleotide sequence ID" value="XM_024855309.1"/>
</dbReference>
<dbReference type="Gene3D" id="3.30.160.60">
    <property type="entry name" value="Classic Zinc Finger"/>
    <property type="match status" value="1"/>
</dbReference>
<feature type="region of interest" description="Disordered" evidence="3">
    <location>
        <begin position="697"/>
        <end position="798"/>
    </location>
</feature>
<dbReference type="InterPro" id="IPR013083">
    <property type="entry name" value="Znf_RING/FYVE/PHD"/>
</dbReference>
<proteinExistence type="predicted"/>
<evidence type="ECO:0000256" key="3">
    <source>
        <dbReference type="SAM" id="MobiDB-lite"/>
    </source>
</evidence>
<dbReference type="PANTHER" id="PTHR46462:SF3">
    <property type="entry name" value="UPSET, ISOFORM A"/>
    <property type="match status" value="1"/>
</dbReference>
<sequence>MKAHPVPSTEWVCSMRHTVPSKTVMQSAEEFASHMRDEHTGRFTDIQIKSLQDRAARPGSMFPDCLFCDWSLPPDSEQERIPGSLTPVEEHTADHLFDLALMSLPQTWNTKGDGEDERDSLANVSLDSGNQNSHSVLSQNLSGFDNSSYRSPSASPLGDDGVTNTLIQEGMTGSQSPSQMLPGQEMMVQQQQQPQTASQPPVTVPPTAPQVEPEPQTSQPSAQQVGEDVTIKSKATASGKGNKPSFAEQTSKSKLHDGEPTEEQSTPMQKQFEPAVSQGGPAFPEYKPNLPFNRAEMAAMTRQQRAQLEMHIRQRRAQGLGLISMASAEDAWNNLPERIKMIYDEIVKAAPPDEPVTVVSEQKATMSQQLRDLINHLGRMDALVQFISNTIPDQKRSVRTLLSLRVQLMRQFKPGSNWELADYYTITPRGLENAINYIKEMFDHMNTHLDRVAEQNGQRSSMPTPSQESFSLPSISSVHMPSLRLTGCQWADCVYASKNWDSWEGLLRHIERDHILDREDLYVCSVDECSRNLPNKADLMAHLQLRHQDNPKAMEQDRELRENVTQSARVLHCKWSKCVSTDLYSSNELVQHIYTTHVAPEPWYDYTHSHNAMEADANLPTENDPQDVTVEEESASIRCICEFSHDDGATICCDKCNKWQHIICYYEDDLNYPETHVCGECQPRLFNIQRAKRIQEQQLEQAASQHREEKSSKKRRHKNATGDISKRNRKGWAESSPLPRRAGPEFAPDLFPHETEPFRKRKLRTPSAPLPRSATSPQNDIRDKKISLQEDQDRQMKE</sequence>
<dbReference type="GO" id="GO:0034967">
    <property type="term" value="C:Set3 complex"/>
    <property type="evidence" value="ECO:0007669"/>
    <property type="project" value="TreeGrafter"/>
</dbReference>
<dbReference type="InterPro" id="IPR008626">
    <property type="entry name" value="Mediator_Med15_fun"/>
</dbReference>
<dbReference type="Gene3D" id="3.30.40.10">
    <property type="entry name" value="Zinc/RING finger domain, C3HC4 (zinc finger)"/>
    <property type="match status" value="1"/>
</dbReference>
<evidence type="ECO:0000256" key="2">
    <source>
        <dbReference type="PROSITE-ProRule" id="PRU00042"/>
    </source>
</evidence>
<dbReference type="PROSITE" id="PS50157">
    <property type="entry name" value="ZINC_FINGER_C2H2_2"/>
    <property type="match status" value="1"/>
</dbReference>
<dbReference type="GO" id="GO:0003712">
    <property type="term" value="F:transcription coregulator activity"/>
    <property type="evidence" value="ECO:0007669"/>
    <property type="project" value="InterPro"/>
</dbReference>
<evidence type="ECO:0000313" key="5">
    <source>
        <dbReference type="EMBL" id="PLB43849.1"/>
    </source>
</evidence>
<dbReference type="OrthoDB" id="4493680at2759"/>
<feature type="domain" description="C2H2-type" evidence="4">
    <location>
        <begin position="522"/>
        <end position="552"/>
    </location>
</feature>
<feature type="compositionally biased region" description="Polar residues" evidence="3">
    <location>
        <begin position="162"/>
        <end position="181"/>
    </location>
</feature>
<dbReference type="GO" id="GO:0006325">
    <property type="term" value="P:chromatin organization"/>
    <property type="evidence" value="ECO:0007669"/>
    <property type="project" value="UniProtKB-KW"/>
</dbReference>
<dbReference type="InterPro" id="IPR013087">
    <property type="entry name" value="Znf_C2H2_type"/>
</dbReference>
<dbReference type="Proteomes" id="UP000234275">
    <property type="component" value="Unassembled WGS sequence"/>
</dbReference>
<evidence type="ECO:0000256" key="1">
    <source>
        <dbReference type="ARBA" id="ARBA00022853"/>
    </source>
</evidence>
<keyword evidence="2" id="KW-0479">Metal-binding</keyword>
<keyword evidence="2" id="KW-0863">Zinc-finger</keyword>
<dbReference type="GO" id="GO:0006357">
    <property type="term" value="P:regulation of transcription by RNA polymerase II"/>
    <property type="evidence" value="ECO:0007669"/>
    <property type="project" value="InterPro"/>
</dbReference>
<dbReference type="GO" id="GO:0008270">
    <property type="term" value="F:zinc ion binding"/>
    <property type="evidence" value="ECO:0007669"/>
    <property type="project" value="UniProtKB-KW"/>
</dbReference>
<dbReference type="SUPFAM" id="SSF57903">
    <property type="entry name" value="FYVE/PHD zinc finger"/>
    <property type="match status" value="1"/>
</dbReference>
<dbReference type="GO" id="GO:0070210">
    <property type="term" value="C:Rpd3L-Expanded complex"/>
    <property type="evidence" value="ECO:0007669"/>
    <property type="project" value="TreeGrafter"/>
</dbReference>
<dbReference type="InterPro" id="IPR011011">
    <property type="entry name" value="Znf_FYVE_PHD"/>
</dbReference>
<dbReference type="SMART" id="SM00355">
    <property type="entry name" value="ZnF_C2H2"/>
    <property type="match status" value="2"/>
</dbReference>
<dbReference type="Pfam" id="PF05397">
    <property type="entry name" value="Med15_fungi"/>
    <property type="match status" value="1"/>
</dbReference>